<feature type="domain" description="Glycosyl transferase family 1" evidence="2">
    <location>
        <begin position="268"/>
        <end position="384"/>
    </location>
</feature>
<dbReference type="PANTHER" id="PTHR46656:SF3">
    <property type="entry name" value="PUTATIVE-RELATED"/>
    <property type="match status" value="1"/>
</dbReference>
<dbReference type="Pfam" id="PF00534">
    <property type="entry name" value="Glycos_transf_1"/>
    <property type="match status" value="1"/>
</dbReference>
<dbReference type="GO" id="GO:0016757">
    <property type="term" value="F:glycosyltransferase activity"/>
    <property type="evidence" value="ECO:0007669"/>
    <property type="project" value="InterPro"/>
</dbReference>
<dbReference type="EMBL" id="NRRY01000004">
    <property type="protein sequence ID" value="MBK1617703.1"/>
    <property type="molecule type" value="Genomic_DNA"/>
</dbReference>
<dbReference type="Proteomes" id="UP001138768">
    <property type="component" value="Unassembled WGS sequence"/>
</dbReference>
<dbReference type="SUPFAM" id="SSF53756">
    <property type="entry name" value="UDP-Glycosyltransferase/glycogen phosphorylase"/>
    <property type="match status" value="1"/>
</dbReference>
<feature type="region of interest" description="Disordered" evidence="1">
    <location>
        <begin position="55"/>
        <end position="77"/>
    </location>
</feature>
<protein>
    <recommendedName>
        <fullName evidence="2">Glycosyl transferase family 1 domain-containing protein</fullName>
    </recommendedName>
</protein>
<evidence type="ECO:0000259" key="2">
    <source>
        <dbReference type="Pfam" id="PF00534"/>
    </source>
</evidence>
<sequence>MRHWAVRARQMSLLRRLWLWLHRFRLVQRLRRVASGARQGWRAPLPMPSLLAETAATDEQPAPSPTETNNEALIKPDPAYASSPDTARLVPPRLAGVTLVGHPFLISGRGEDLRAAAGAFAAAQLPFDLYNTFGAGQQNASRLGHFGFFDRLVAEPRRRAQLFFLNADEMASAHGHLGHEWFSGAVRIGYWAWELSRFPDAWLPAFDHVDEIWAPSRFIQQAVSERTDKPVVRMPLVVEPKASEVGRARFGLPEDQFLFLFFFDFTSFIARKNPYAAIEALQRAFPAGRPNHVGIVVKLNGGQLKPDDYQAFKENSLLRANNVYLVDEVLSDGEIGALMKACDAFISLHRSEGFGRGPAEAMYFGKPVVTTGYSGNLDYCHEQNCWLVDYQLKPLRAGEYPQAEGQVWADPDVEHAAALMREIVDQPLEVERRVKLAREIIDRHHSPTAVGAAARQRLMRLGVLDNSTV</sequence>
<dbReference type="PANTHER" id="PTHR46656">
    <property type="entry name" value="PUTATIVE-RELATED"/>
    <property type="match status" value="1"/>
</dbReference>
<accession>A0A9X0W7K8</accession>
<organism evidence="3 4">
    <name type="scientific">Lamprobacter modestohalophilus</name>
    <dbReference type="NCBI Taxonomy" id="1064514"/>
    <lineage>
        <taxon>Bacteria</taxon>
        <taxon>Pseudomonadati</taxon>
        <taxon>Pseudomonadota</taxon>
        <taxon>Gammaproteobacteria</taxon>
        <taxon>Chromatiales</taxon>
        <taxon>Chromatiaceae</taxon>
        <taxon>Lamprobacter</taxon>
    </lineage>
</organism>
<gene>
    <name evidence="3" type="ORF">CKO42_04390</name>
</gene>
<evidence type="ECO:0000256" key="1">
    <source>
        <dbReference type="SAM" id="MobiDB-lite"/>
    </source>
</evidence>
<proteinExistence type="predicted"/>
<name>A0A9X0W7K8_9GAMM</name>
<dbReference type="AlphaFoldDB" id="A0A9X0W7K8"/>
<reference evidence="3 4" key="1">
    <citation type="journal article" date="2020" name="Microorganisms">
        <title>Osmotic Adaptation and Compatible Solute Biosynthesis of Phototrophic Bacteria as Revealed from Genome Analyses.</title>
        <authorList>
            <person name="Imhoff J.F."/>
            <person name="Rahn T."/>
            <person name="Kunzel S."/>
            <person name="Keller A."/>
            <person name="Neulinger S.C."/>
        </authorList>
    </citation>
    <scope>NUCLEOTIDE SEQUENCE [LARGE SCALE GENOMIC DNA]</scope>
    <source>
        <strain evidence="3 4">DSM 25653</strain>
    </source>
</reference>
<evidence type="ECO:0000313" key="4">
    <source>
        <dbReference type="Proteomes" id="UP001138768"/>
    </source>
</evidence>
<dbReference type="Gene3D" id="3.40.50.2000">
    <property type="entry name" value="Glycogen Phosphorylase B"/>
    <property type="match status" value="1"/>
</dbReference>
<dbReference type="InterPro" id="IPR001296">
    <property type="entry name" value="Glyco_trans_1"/>
</dbReference>
<comment type="caution">
    <text evidence="3">The sequence shown here is derived from an EMBL/GenBank/DDBJ whole genome shotgun (WGS) entry which is preliminary data.</text>
</comment>
<keyword evidence="4" id="KW-1185">Reference proteome</keyword>
<evidence type="ECO:0000313" key="3">
    <source>
        <dbReference type="EMBL" id="MBK1617703.1"/>
    </source>
</evidence>